<comment type="similarity">
    <text evidence="3">Belongs to the sodium:solute symporter (SSF) (TC 2.A.21) family.</text>
</comment>
<dbReference type="Gene3D" id="3.30.565.10">
    <property type="entry name" value="Histidine kinase-like ATPase, C-terminal domain"/>
    <property type="match status" value="1"/>
</dbReference>
<dbReference type="Gene3D" id="1.20.1730.10">
    <property type="entry name" value="Sodium/glucose cotransporter"/>
    <property type="match status" value="1"/>
</dbReference>
<feature type="coiled-coil region" evidence="12">
    <location>
        <begin position="722"/>
        <end position="753"/>
    </location>
</feature>
<keyword evidence="10 13" id="KW-0472">Membrane</keyword>
<dbReference type="GO" id="GO:0009927">
    <property type="term" value="F:histidine phosphotransfer kinase activity"/>
    <property type="evidence" value="ECO:0007669"/>
    <property type="project" value="TreeGrafter"/>
</dbReference>
<evidence type="ECO:0000256" key="11">
    <source>
        <dbReference type="PROSITE-ProRule" id="PRU00169"/>
    </source>
</evidence>
<evidence type="ECO:0000256" key="8">
    <source>
        <dbReference type="ARBA" id="ARBA00022777"/>
    </source>
</evidence>
<keyword evidence="6" id="KW-0808">Transferase</keyword>
<dbReference type="NCBIfam" id="TIGR00229">
    <property type="entry name" value="sensory_box"/>
    <property type="match status" value="1"/>
</dbReference>
<evidence type="ECO:0000256" key="6">
    <source>
        <dbReference type="ARBA" id="ARBA00022679"/>
    </source>
</evidence>
<dbReference type="SUPFAM" id="SSF47384">
    <property type="entry name" value="Homodimeric domain of signal transducing histidine kinase"/>
    <property type="match status" value="1"/>
</dbReference>
<keyword evidence="5 11" id="KW-0597">Phosphoprotein</keyword>
<feature type="transmembrane region" description="Helical" evidence="13">
    <location>
        <begin position="150"/>
        <end position="171"/>
    </location>
</feature>
<evidence type="ECO:0000259" key="16">
    <source>
        <dbReference type="PROSITE" id="PS50113"/>
    </source>
</evidence>
<dbReference type="PROSITE" id="PS50110">
    <property type="entry name" value="RESPONSE_REGULATORY"/>
    <property type="match status" value="1"/>
</dbReference>
<feature type="transmembrane region" description="Helical" evidence="13">
    <location>
        <begin position="277"/>
        <end position="302"/>
    </location>
</feature>
<evidence type="ECO:0000256" key="10">
    <source>
        <dbReference type="ARBA" id="ARBA00023136"/>
    </source>
</evidence>
<proteinExistence type="inferred from homology"/>
<feature type="transmembrane region" description="Helical" evidence="13">
    <location>
        <begin position="435"/>
        <end position="457"/>
    </location>
</feature>
<name>A0A4R6PND6_9GAMM</name>
<feature type="transmembrane region" description="Helical" evidence="13">
    <location>
        <begin position="192"/>
        <end position="211"/>
    </location>
</feature>
<dbReference type="InterPro" id="IPR011006">
    <property type="entry name" value="CheY-like_superfamily"/>
</dbReference>
<feature type="domain" description="Response regulatory" evidence="15">
    <location>
        <begin position="1002"/>
        <end position="1114"/>
    </location>
</feature>
<feature type="transmembrane region" description="Helical" evidence="13">
    <location>
        <begin position="111"/>
        <end position="130"/>
    </location>
</feature>
<evidence type="ECO:0000256" key="4">
    <source>
        <dbReference type="ARBA" id="ARBA00012438"/>
    </source>
</evidence>
<evidence type="ECO:0000256" key="13">
    <source>
        <dbReference type="SAM" id="Phobius"/>
    </source>
</evidence>
<evidence type="ECO:0000256" key="3">
    <source>
        <dbReference type="ARBA" id="ARBA00006434"/>
    </source>
</evidence>
<dbReference type="CDD" id="cd00082">
    <property type="entry name" value="HisKA"/>
    <property type="match status" value="1"/>
</dbReference>
<dbReference type="CDD" id="cd00075">
    <property type="entry name" value="HATPase"/>
    <property type="match status" value="1"/>
</dbReference>
<dbReference type="RefSeq" id="WP_133538951.1">
    <property type="nucleotide sequence ID" value="NZ_SNXI01000003.1"/>
</dbReference>
<evidence type="ECO:0000256" key="5">
    <source>
        <dbReference type="ARBA" id="ARBA00022553"/>
    </source>
</evidence>
<dbReference type="Gene3D" id="1.10.287.130">
    <property type="match status" value="1"/>
</dbReference>
<sequence>MLSVTLTVAVAVVYLLVLFTIAYRGDRTSTQPPKPYRYALAQGVHCTSWAFFGTVTQSAHYGWAFAPTYIGAIFVFLVLHSVQLKLLNYCKKQNITSIADLIGTRYGKSPLLASIVAIIALIAVVPYISLQLRAVTASFAAVTGFEHEPFWMFDLSALVALVMIGFGFLFGTRRLSLAEQHGGLMDAVAFESVVKLIAFVVVGLYATYGLFDGFTDLLTQSLNNDLTREALQGAESGTYIYVVHILLGALSMFCLPRQFHVSYVENTHSDELRIARWGFPLYLFAINLFILPIALAALLIAPEQASTDTFMLVIPLSSGSQSLSLTAFIGGLAAATSMVIIALLALSIMISNDVVMPLWLRIARRRLTTFNFSPGRILWVRRITIVVVMLLAYFYYQLTIDSLPLVNSGLLSLALLAQLGPGIVGSVVWQRNSQLAVFSGLSLGTLVWFLLLFIPALDTANPISDVQVADGVVWSLSLNLLTYIVVSLCSRPVTELGSGSAFNAEFSRQPSITWQRLRLLLERLYNPTQLSALQRKLAIDLVSHDSYTGVPAPTLMRLERELASIIGTSATRLLLDTISEQQDLPVTKVVDWATEASKLYQFNRELLQASVENIPQGISVIDGDLRLVAWNRRYLEIFDYPDGLVRAGMPVKELLQYNADRGLLSGVENGDTATEIKKRLTYLREGSAYKYQRAQGSSIIELQGNPMPGGGFVTTYSDITERVQAQRALQRINTELEQRVNERTEQLLQAKQAEERAHQSKSRFFAAVSHDLMQPFNAASLFCEMLQAQSNPQQAPMVLNVRRSLDHAEELLTMLLDMTKLDAGNLKPEPQTISLDSILTPLVERYHAMAAEKGIKLSYLYSSASISSDRKLLTRIIQNLLSNALRYTHQGRIVVGSRRRGEQLELWVIDTGEGIPEHKQKEIFKEFHQLQSGGDNPGLGLGLSIVERICRLMDLSIDLYSKPGKGTAFSIKLPVVSWSKQPLEERTQAPALVNEALLNNVRVLVVDNDPRVLNATASLLEQWGADVQTAQNLAQAKSAQRVDLLFVDYHLDDGLTGIEVVKTLRNQWHADVTAIINSADPDEQLREQALEIGAHFIPKPLKSGALKRLIKRLRSSQHLPE</sequence>
<dbReference type="InterPro" id="IPR005467">
    <property type="entry name" value="His_kinase_dom"/>
</dbReference>
<reference evidence="17 18" key="1">
    <citation type="submission" date="2019-03" db="EMBL/GenBank/DDBJ databases">
        <title>Freshwater and sediment microbial communities from various areas in North America, analyzing microbe dynamics in response to fracking.</title>
        <authorList>
            <person name="Lamendella R."/>
        </authorList>
    </citation>
    <scope>NUCLEOTIDE SEQUENCE [LARGE SCALE GENOMIC DNA]</scope>
    <source>
        <strain evidence="17 18">18_TX</strain>
    </source>
</reference>
<dbReference type="CDD" id="cd00156">
    <property type="entry name" value="REC"/>
    <property type="match status" value="1"/>
</dbReference>
<dbReference type="InterPro" id="IPR001789">
    <property type="entry name" value="Sig_transdc_resp-reg_receiver"/>
</dbReference>
<evidence type="ECO:0000313" key="17">
    <source>
        <dbReference type="EMBL" id="TDP39236.1"/>
    </source>
</evidence>
<evidence type="ECO:0000256" key="2">
    <source>
        <dbReference type="ARBA" id="ARBA00004141"/>
    </source>
</evidence>
<comment type="caution">
    <text evidence="17">The sequence shown here is derived from an EMBL/GenBank/DDBJ whole genome shotgun (WGS) entry which is preliminary data.</text>
</comment>
<feature type="modified residue" description="4-aspartylphosphate" evidence="11">
    <location>
        <position position="1048"/>
    </location>
</feature>
<dbReference type="InterPro" id="IPR000700">
    <property type="entry name" value="PAS-assoc_C"/>
</dbReference>
<feature type="domain" description="Histidine kinase" evidence="14">
    <location>
        <begin position="767"/>
        <end position="977"/>
    </location>
</feature>
<dbReference type="GO" id="GO:0000155">
    <property type="term" value="F:phosphorelay sensor kinase activity"/>
    <property type="evidence" value="ECO:0007669"/>
    <property type="project" value="InterPro"/>
</dbReference>
<dbReference type="Pfam" id="PF12860">
    <property type="entry name" value="PAS_7"/>
    <property type="match status" value="1"/>
</dbReference>
<dbReference type="AlphaFoldDB" id="A0A4R6PND6"/>
<evidence type="ECO:0000259" key="14">
    <source>
        <dbReference type="PROSITE" id="PS50109"/>
    </source>
</evidence>
<feature type="transmembrane region" description="Helical" evidence="13">
    <location>
        <begin position="238"/>
        <end position="256"/>
    </location>
</feature>
<dbReference type="EC" id="2.7.13.3" evidence="4"/>
<dbReference type="InterPro" id="IPR036890">
    <property type="entry name" value="HATPase_C_sf"/>
</dbReference>
<evidence type="ECO:0000256" key="12">
    <source>
        <dbReference type="SAM" id="Coils"/>
    </source>
</evidence>
<feature type="transmembrane region" description="Helical" evidence="13">
    <location>
        <begin position="61"/>
        <end position="82"/>
    </location>
</feature>
<dbReference type="SMART" id="SM00448">
    <property type="entry name" value="REC"/>
    <property type="match status" value="1"/>
</dbReference>
<keyword evidence="9 13" id="KW-1133">Transmembrane helix</keyword>
<dbReference type="SUPFAM" id="SSF55874">
    <property type="entry name" value="ATPase domain of HSP90 chaperone/DNA topoisomerase II/histidine kinase"/>
    <property type="match status" value="1"/>
</dbReference>
<dbReference type="FunFam" id="3.30.565.10:FF:000049">
    <property type="entry name" value="Two-component sensor histidine kinase"/>
    <property type="match status" value="1"/>
</dbReference>
<dbReference type="InterPro" id="IPR036097">
    <property type="entry name" value="HisK_dim/P_sf"/>
</dbReference>
<dbReference type="PANTHER" id="PTHR43047">
    <property type="entry name" value="TWO-COMPONENT HISTIDINE PROTEIN KINASE"/>
    <property type="match status" value="1"/>
</dbReference>
<dbReference type="PRINTS" id="PR00344">
    <property type="entry name" value="BCTRLSENSOR"/>
</dbReference>
<dbReference type="Gene3D" id="3.40.50.2300">
    <property type="match status" value="1"/>
</dbReference>
<keyword evidence="18" id="KW-1185">Reference proteome</keyword>
<dbReference type="Gene3D" id="3.30.450.20">
    <property type="entry name" value="PAS domain"/>
    <property type="match status" value="1"/>
</dbReference>
<comment type="catalytic activity">
    <reaction evidence="1">
        <text>ATP + protein L-histidine = ADP + protein N-phospho-L-histidine.</text>
        <dbReference type="EC" id="2.7.13.3"/>
    </reaction>
</comment>
<dbReference type="InterPro" id="IPR003661">
    <property type="entry name" value="HisK_dim/P_dom"/>
</dbReference>
<dbReference type="SMART" id="SM00387">
    <property type="entry name" value="HATPase_c"/>
    <property type="match status" value="1"/>
</dbReference>
<dbReference type="PROSITE" id="PS50113">
    <property type="entry name" value="PAC"/>
    <property type="match status" value="1"/>
</dbReference>
<dbReference type="Pfam" id="PF00512">
    <property type="entry name" value="HisKA"/>
    <property type="match status" value="1"/>
</dbReference>
<keyword evidence="7 13" id="KW-0812">Transmembrane</keyword>
<evidence type="ECO:0000313" key="18">
    <source>
        <dbReference type="Proteomes" id="UP000295531"/>
    </source>
</evidence>
<dbReference type="PROSITE" id="PS50283">
    <property type="entry name" value="NA_SOLUT_SYMP_3"/>
    <property type="match status" value="1"/>
</dbReference>
<evidence type="ECO:0000256" key="1">
    <source>
        <dbReference type="ARBA" id="ARBA00000085"/>
    </source>
</evidence>
<dbReference type="Pfam" id="PF00072">
    <property type="entry name" value="Response_reg"/>
    <property type="match status" value="1"/>
</dbReference>
<comment type="subcellular location">
    <subcellularLocation>
        <location evidence="2">Membrane</location>
        <topology evidence="2">Multi-pass membrane protein</topology>
    </subcellularLocation>
</comment>
<accession>A0A4R6PND6</accession>
<feature type="transmembrane region" description="Helical" evidence="13">
    <location>
        <begin position="6"/>
        <end position="23"/>
    </location>
</feature>
<feature type="transmembrane region" description="Helical" evidence="13">
    <location>
        <begin position="376"/>
        <end position="396"/>
    </location>
</feature>
<dbReference type="OrthoDB" id="9764438at2"/>
<dbReference type="SMART" id="SM00388">
    <property type="entry name" value="HisKA"/>
    <property type="match status" value="1"/>
</dbReference>
<dbReference type="InterPro" id="IPR038377">
    <property type="entry name" value="Na/Glc_symporter_sf"/>
</dbReference>
<dbReference type="InterPro" id="IPR035965">
    <property type="entry name" value="PAS-like_dom_sf"/>
</dbReference>
<keyword evidence="12" id="KW-0175">Coiled coil</keyword>
<protein>
    <recommendedName>
        <fullName evidence="4">histidine kinase</fullName>
        <ecNumber evidence="4">2.7.13.3</ecNumber>
    </recommendedName>
</protein>
<dbReference type="SUPFAM" id="SSF52172">
    <property type="entry name" value="CheY-like"/>
    <property type="match status" value="1"/>
</dbReference>
<dbReference type="InterPro" id="IPR004358">
    <property type="entry name" value="Sig_transdc_His_kin-like_C"/>
</dbReference>
<dbReference type="PANTHER" id="PTHR43047:SF9">
    <property type="entry name" value="HISTIDINE KINASE"/>
    <property type="match status" value="1"/>
</dbReference>
<feature type="transmembrane region" description="Helical" evidence="13">
    <location>
        <begin position="322"/>
        <end position="355"/>
    </location>
</feature>
<organism evidence="17 18">
    <name type="scientific">Idiomarina aquatica</name>
    <dbReference type="NCBI Taxonomy" id="1327752"/>
    <lineage>
        <taxon>Bacteria</taxon>
        <taxon>Pseudomonadati</taxon>
        <taxon>Pseudomonadota</taxon>
        <taxon>Gammaproteobacteria</taxon>
        <taxon>Alteromonadales</taxon>
        <taxon>Idiomarinaceae</taxon>
        <taxon>Idiomarina</taxon>
    </lineage>
</organism>
<dbReference type="EMBL" id="SNXI01000003">
    <property type="protein sequence ID" value="TDP39236.1"/>
    <property type="molecule type" value="Genomic_DNA"/>
</dbReference>
<dbReference type="InterPro" id="IPR001734">
    <property type="entry name" value="Na/solute_symporter"/>
</dbReference>
<evidence type="ECO:0000256" key="7">
    <source>
        <dbReference type="ARBA" id="ARBA00022692"/>
    </source>
</evidence>
<dbReference type="SMART" id="SM00091">
    <property type="entry name" value="PAS"/>
    <property type="match status" value="1"/>
</dbReference>
<dbReference type="GO" id="GO:0022857">
    <property type="term" value="F:transmembrane transporter activity"/>
    <property type="evidence" value="ECO:0007669"/>
    <property type="project" value="InterPro"/>
</dbReference>
<dbReference type="GO" id="GO:0005886">
    <property type="term" value="C:plasma membrane"/>
    <property type="evidence" value="ECO:0007669"/>
    <property type="project" value="TreeGrafter"/>
</dbReference>
<gene>
    <name evidence="17" type="ORF">DEU29_103132</name>
</gene>
<keyword evidence="8" id="KW-0418">Kinase</keyword>
<dbReference type="CDD" id="cd10322">
    <property type="entry name" value="SLC5sbd"/>
    <property type="match status" value="1"/>
</dbReference>
<feature type="transmembrane region" description="Helical" evidence="13">
    <location>
        <begin position="408"/>
        <end position="428"/>
    </location>
</feature>
<dbReference type="Proteomes" id="UP000295531">
    <property type="component" value="Unassembled WGS sequence"/>
</dbReference>
<feature type="domain" description="PAC" evidence="16">
    <location>
        <begin position="674"/>
        <end position="731"/>
    </location>
</feature>
<dbReference type="InterPro" id="IPR000014">
    <property type="entry name" value="PAS"/>
</dbReference>
<evidence type="ECO:0000256" key="9">
    <source>
        <dbReference type="ARBA" id="ARBA00022989"/>
    </source>
</evidence>
<dbReference type="Pfam" id="PF02518">
    <property type="entry name" value="HATPase_c"/>
    <property type="match status" value="1"/>
</dbReference>
<dbReference type="SUPFAM" id="SSF55785">
    <property type="entry name" value="PYP-like sensor domain (PAS domain)"/>
    <property type="match status" value="1"/>
</dbReference>
<dbReference type="InterPro" id="IPR003594">
    <property type="entry name" value="HATPase_dom"/>
</dbReference>
<evidence type="ECO:0000259" key="15">
    <source>
        <dbReference type="PROSITE" id="PS50110"/>
    </source>
</evidence>
<dbReference type="PROSITE" id="PS50109">
    <property type="entry name" value="HIS_KIN"/>
    <property type="match status" value="1"/>
</dbReference>